<sequence length="104" mass="12133">MKLIKNQEELLNLIYQVVLEQTVSPKEREYFIDAKKRIELGKNFDSEMSELLKELMYIPNSPVVNQFTEEARKRMLVGPSTGGTTHGFLNYQNQKMNKKVILLL</sequence>
<gene>
    <name evidence="1" type="ORF">LLT6_05200</name>
</gene>
<dbReference type="Proteomes" id="UP000015854">
    <property type="component" value="Unassembled WGS sequence"/>
</dbReference>
<comment type="caution">
    <text evidence="1">The sequence shown here is derived from an EMBL/GenBank/DDBJ whole genome shotgun (WGS) entry which is preliminary data.</text>
</comment>
<reference evidence="1 2" key="1">
    <citation type="journal article" date="2013" name="ISME J.">
        <title>Multifactorial diversity sustains microbial community stability.</title>
        <authorList>
            <person name="Erkus O."/>
            <person name="de Jager V.C."/>
            <person name="Spus M."/>
            <person name="van Alen-Boerrigter I.J."/>
            <person name="van Rijswijck I.M."/>
            <person name="Hazelwood L."/>
            <person name="Janssen P.W."/>
            <person name="van Hijum S.A."/>
            <person name="Kleerebezem M."/>
            <person name="Smid E.J."/>
        </authorList>
    </citation>
    <scope>NUCLEOTIDE SEQUENCE [LARGE SCALE GENOMIC DNA]</scope>
    <source>
        <strain evidence="1 2">TIFN6</strain>
    </source>
</reference>
<evidence type="ECO:0000313" key="2">
    <source>
        <dbReference type="Proteomes" id="UP000015854"/>
    </source>
</evidence>
<accession>T0TG26</accession>
<dbReference type="CDD" id="cd21059">
    <property type="entry name" value="LciA-like"/>
    <property type="match status" value="1"/>
</dbReference>
<protein>
    <submittedName>
        <fullName evidence="1">Serine hydroxymethyltransferase</fullName>
    </submittedName>
</protein>
<name>T0TG26_LACLC</name>
<dbReference type="EMBL" id="ATBB01000550">
    <property type="protein sequence ID" value="EQC54583.1"/>
    <property type="molecule type" value="Genomic_DNA"/>
</dbReference>
<keyword evidence="1" id="KW-0808">Transferase</keyword>
<dbReference type="PATRIC" id="fig|1234876.3.peg.2280"/>
<keyword evidence="1" id="KW-0489">Methyltransferase</keyword>
<dbReference type="GO" id="GO:0032259">
    <property type="term" value="P:methylation"/>
    <property type="evidence" value="ECO:0007669"/>
    <property type="project" value="UniProtKB-KW"/>
</dbReference>
<dbReference type="GO" id="GO:0008168">
    <property type="term" value="F:methyltransferase activity"/>
    <property type="evidence" value="ECO:0007669"/>
    <property type="project" value="UniProtKB-KW"/>
</dbReference>
<evidence type="ECO:0000313" key="1">
    <source>
        <dbReference type="EMBL" id="EQC54583.1"/>
    </source>
</evidence>
<dbReference type="AlphaFoldDB" id="T0TG26"/>
<organism evidence="1 2">
    <name type="scientific">Lactococcus cremoris subsp. cremoris TIFN6</name>
    <dbReference type="NCBI Taxonomy" id="1234876"/>
    <lineage>
        <taxon>Bacteria</taxon>
        <taxon>Bacillati</taxon>
        <taxon>Bacillota</taxon>
        <taxon>Bacilli</taxon>
        <taxon>Lactobacillales</taxon>
        <taxon>Streptococcaceae</taxon>
        <taxon>Lactococcus</taxon>
        <taxon>Lactococcus cremoris subsp. cremoris</taxon>
    </lineage>
</organism>
<proteinExistence type="predicted"/>